<dbReference type="Pfam" id="PF00756">
    <property type="entry name" value="Esterase"/>
    <property type="match status" value="1"/>
</dbReference>
<gene>
    <name evidence="3" type="ORF">C8J24_0868</name>
</gene>
<accession>A0A2T4YUN8</accession>
<dbReference type="InterPro" id="IPR029058">
    <property type="entry name" value="AB_hydrolase_fold"/>
</dbReference>
<name>A0A2T4YUN8_9SPHN</name>
<keyword evidence="4" id="KW-1185">Reference proteome</keyword>
<dbReference type="Gene3D" id="3.40.50.1820">
    <property type="entry name" value="alpha/beta hydrolase"/>
    <property type="match status" value="1"/>
</dbReference>
<feature type="compositionally biased region" description="Pro residues" evidence="1">
    <location>
        <begin position="324"/>
        <end position="336"/>
    </location>
</feature>
<evidence type="ECO:0000313" key="4">
    <source>
        <dbReference type="Proteomes" id="UP000240996"/>
    </source>
</evidence>
<keyword evidence="2" id="KW-0732">Signal</keyword>
<dbReference type="EMBL" id="PZZN01000001">
    <property type="protein sequence ID" value="PTM47471.1"/>
    <property type="molecule type" value="Genomic_DNA"/>
</dbReference>
<evidence type="ECO:0000256" key="1">
    <source>
        <dbReference type="SAM" id="MobiDB-lite"/>
    </source>
</evidence>
<dbReference type="AlphaFoldDB" id="A0A2T4YUN8"/>
<feature type="signal peptide" evidence="2">
    <location>
        <begin position="1"/>
        <end position="21"/>
    </location>
</feature>
<dbReference type="PANTHER" id="PTHR48098:SF3">
    <property type="entry name" value="IRON(III) ENTEROBACTIN ESTERASE"/>
    <property type="match status" value="1"/>
</dbReference>
<proteinExistence type="predicted"/>
<dbReference type="InterPro" id="IPR000801">
    <property type="entry name" value="Esterase-like"/>
</dbReference>
<feature type="chain" id="PRO_5015513522" evidence="2">
    <location>
        <begin position="22"/>
        <end position="344"/>
    </location>
</feature>
<feature type="region of interest" description="Disordered" evidence="1">
    <location>
        <begin position="20"/>
        <end position="40"/>
    </location>
</feature>
<evidence type="ECO:0000256" key="2">
    <source>
        <dbReference type="SAM" id="SignalP"/>
    </source>
</evidence>
<evidence type="ECO:0000313" key="3">
    <source>
        <dbReference type="EMBL" id="PTM47471.1"/>
    </source>
</evidence>
<protein>
    <submittedName>
        <fullName evidence="3">Enterochelin esterase family protein</fullName>
    </submittedName>
</protein>
<dbReference type="SUPFAM" id="SSF53474">
    <property type="entry name" value="alpha/beta-Hydrolases"/>
    <property type="match status" value="1"/>
</dbReference>
<feature type="region of interest" description="Disordered" evidence="1">
    <location>
        <begin position="314"/>
        <end position="344"/>
    </location>
</feature>
<dbReference type="RefSeq" id="WP_107930541.1">
    <property type="nucleotide sequence ID" value="NZ_PZZN01000001.1"/>
</dbReference>
<comment type="caution">
    <text evidence="3">The sequence shown here is derived from an EMBL/GenBank/DDBJ whole genome shotgun (WGS) entry which is preliminary data.</text>
</comment>
<reference evidence="3 4" key="1">
    <citation type="submission" date="2018-04" db="EMBL/GenBank/DDBJ databases">
        <title>Genomic Encyclopedia of Type Strains, Phase III (KMG-III): the genomes of soil and plant-associated and newly described type strains.</title>
        <authorList>
            <person name="Whitman W."/>
        </authorList>
    </citation>
    <scope>NUCLEOTIDE SEQUENCE [LARGE SCALE GENOMIC DNA]</scope>
    <source>
        <strain evidence="3 4">NW12</strain>
    </source>
</reference>
<dbReference type="InterPro" id="IPR050583">
    <property type="entry name" value="Mycobacterial_A85_antigen"/>
</dbReference>
<sequence>MREILTAAALLGAALTVSATAAQTPARTTPPPAPAPALRGTLAGPFELRSQRFPGTVRRYWVYVPSGYDPRRPPNLLLFQDGQRATNPAGSLRVPAVLDTLILQHAIPPTLGIFVTPGHRAAHYPDTLGMANPDHRVEEYDALSDDYGWMTLNELLPAVAARWRFADDPKRRAIGGTSSGAIASWTIAWRHPEAFGNVISFIGSYTSIGLTLGPDGAPRTLGGDLYPGLIRKSPIRPLRIVLQDGAADLDNEHGNWFLANQQMAKSLAWANAQADAEHRPGPRYDVRTAWTRGGHSDADGGAILPDMLRWIWRDQPAAADAPPSTVPPPTAPPPTAPRRSSAGS</sequence>
<organism evidence="3 4">
    <name type="scientific">Sphingomonas aerolata</name>
    <dbReference type="NCBI Taxonomy" id="185951"/>
    <lineage>
        <taxon>Bacteria</taxon>
        <taxon>Pseudomonadati</taxon>
        <taxon>Pseudomonadota</taxon>
        <taxon>Alphaproteobacteria</taxon>
        <taxon>Sphingomonadales</taxon>
        <taxon>Sphingomonadaceae</taxon>
        <taxon>Sphingomonas</taxon>
    </lineage>
</organism>
<dbReference type="Proteomes" id="UP000240996">
    <property type="component" value="Unassembled WGS sequence"/>
</dbReference>
<dbReference type="PANTHER" id="PTHR48098">
    <property type="entry name" value="ENTEROCHELIN ESTERASE-RELATED"/>
    <property type="match status" value="1"/>
</dbReference>